<feature type="non-terminal residue" evidence="2">
    <location>
        <position position="683"/>
    </location>
</feature>
<dbReference type="EMBL" id="JAANIC010000530">
    <property type="protein sequence ID" value="KAG5347708.1"/>
    <property type="molecule type" value="Genomic_DNA"/>
</dbReference>
<reference evidence="2" key="1">
    <citation type="submission" date="2020-03" db="EMBL/GenBank/DDBJ databases">
        <title>Relaxed selection underlies rapid genomic changes in the transitions from sociality to social parasitism in ants.</title>
        <authorList>
            <person name="Bi X."/>
        </authorList>
    </citation>
    <scope>NUCLEOTIDE SEQUENCE</scope>
    <source>
        <strain evidence="2">BGI-DK2014a</strain>
        <tissue evidence="2">Whole body</tissue>
    </source>
</reference>
<accession>A0A836K8V1</accession>
<evidence type="ECO:0000313" key="3">
    <source>
        <dbReference type="Proteomes" id="UP000669903"/>
    </source>
</evidence>
<comment type="caution">
    <text evidence="2">The sequence shown here is derived from an EMBL/GenBank/DDBJ whole genome shotgun (WGS) entry which is preliminary data.</text>
</comment>
<sequence length="683" mass="79185">QVYGSQCLGRTAIFEWHKCFLEGRETLEDDKKSGRPILLRTPEMIEKVRDFVSNDRNASLKMMEEALNISRETIRTILHEYLGKTKVCAKFIPHTLRSDQKSARINYSRDIVAAAENNANFLKSIVTNYLKQCRTTLGQNFIIKVFLLTMVDGKVVQAVTSTTSAATCIICQAKFTEMNDLTIFSPLIIEYVLHIAYNLSFRKWPLKSTKVDKRLIERLLMILQVLSSGKCIDTKKFDAYALDTFKLITSTALAMLSHTINLITTKDVQKIITAFITLKAIHYPALAKCTALWNLSGRLKSAEIIQKLSYPCKTRLNSLFDSLIQIVDVLRKSLKYCKPLVEDMLSSLNRQFKNFYDLYEEANEVIIAACTHPVFKTKNKMIFFYFSEFQDVENDESSVICKEYRGAHVELEVLKFFNNKRRDYNMLNSYLSSDRSVILRNTGWDAQTTAAGYFNFCVPFYELLRFYENYYERPNDNNCLTGYPAVESTLELFKVQWRMPHVLLSEINKLSMLRALESRRYLSMAFRSWDLYKFSLLQLGTHTLLMNGYPLEFIFSTMKNRIKTLENRTNLDKNSECNNNESDSNSDLKKKFFIIPYLIKVSEKLNKLSHSQGFSGLFKINCLNHELNWDNIRILDTGQSLLKKRISEMIYIKSQISSINKQSDTEGLPNVYLPFLKKDFSHI</sequence>
<gene>
    <name evidence="2" type="primary">Setmar_36</name>
    <name evidence="2" type="ORF">G6Z76_0008316</name>
</gene>
<dbReference type="Pfam" id="PF21738">
    <property type="entry name" value="DJR-like_dom"/>
    <property type="match status" value="1"/>
</dbReference>
<protein>
    <submittedName>
        <fullName evidence="2">SETMR methyltransferase</fullName>
    </submittedName>
</protein>
<keyword evidence="2" id="KW-0489">Methyltransferase</keyword>
<feature type="domain" description="Double jelly roll-like" evidence="1">
    <location>
        <begin position="431"/>
        <end position="542"/>
    </location>
</feature>
<evidence type="ECO:0000313" key="2">
    <source>
        <dbReference type="EMBL" id="KAG5347708.1"/>
    </source>
</evidence>
<keyword evidence="3" id="KW-1185">Reference proteome</keyword>
<dbReference type="PANTHER" id="PTHR46060:SF3">
    <property type="entry name" value="PROTEIN GVQW3"/>
    <property type="match status" value="1"/>
</dbReference>
<dbReference type="InterPro" id="IPR049512">
    <property type="entry name" value="DJR-like_dom"/>
</dbReference>
<dbReference type="Proteomes" id="UP000669903">
    <property type="component" value="Unassembled WGS sequence"/>
</dbReference>
<dbReference type="PANTHER" id="PTHR46060">
    <property type="entry name" value="MARINER MOS1 TRANSPOSASE-LIKE PROTEIN"/>
    <property type="match status" value="1"/>
</dbReference>
<proteinExistence type="predicted"/>
<feature type="non-terminal residue" evidence="2">
    <location>
        <position position="1"/>
    </location>
</feature>
<dbReference type="GO" id="GO:0032259">
    <property type="term" value="P:methylation"/>
    <property type="evidence" value="ECO:0007669"/>
    <property type="project" value="UniProtKB-KW"/>
</dbReference>
<evidence type="ECO:0000259" key="1">
    <source>
        <dbReference type="Pfam" id="PF21738"/>
    </source>
</evidence>
<dbReference type="AlphaFoldDB" id="A0A836K8V1"/>
<organism evidence="2 3">
    <name type="scientific">Acromyrmex charruanus</name>
    <dbReference type="NCBI Taxonomy" id="2715315"/>
    <lineage>
        <taxon>Eukaryota</taxon>
        <taxon>Metazoa</taxon>
        <taxon>Ecdysozoa</taxon>
        <taxon>Arthropoda</taxon>
        <taxon>Hexapoda</taxon>
        <taxon>Insecta</taxon>
        <taxon>Pterygota</taxon>
        <taxon>Neoptera</taxon>
        <taxon>Endopterygota</taxon>
        <taxon>Hymenoptera</taxon>
        <taxon>Apocrita</taxon>
        <taxon>Aculeata</taxon>
        <taxon>Formicoidea</taxon>
        <taxon>Formicidae</taxon>
        <taxon>Myrmicinae</taxon>
        <taxon>Acromyrmex</taxon>
    </lineage>
</organism>
<keyword evidence="2" id="KW-0808">Transferase</keyword>
<dbReference type="GO" id="GO:0008168">
    <property type="term" value="F:methyltransferase activity"/>
    <property type="evidence" value="ECO:0007669"/>
    <property type="project" value="UniProtKB-KW"/>
</dbReference>
<name>A0A836K8V1_9HYME</name>
<dbReference type="InterPro" id="IPR052709">
    <property type="entry name" value="Transposase-MT_Hybrid"/>
</dbReference>